<dbReference type="GO" id="GO:0005524">
    <property type="term" value="F:ATP binding"/>
    <property type="evidence" value="ECO:0007669"/>
    <property type="project" value="UniProtKB-KW"/>
</dbReference>
<dbReference type="RefSeq" id="WP_151692314.1">
    <property type="nucleotide sequence ID" value="NZ_BMGX01000002.1"/>
</dbReference>
<reference evidence="18 19" key="1">
    <citation type="submission" date="2019-10" db="EMBL/GenBank/DDBJ databases">
        <title>Genome sequence of Phaeocystidibacter marisrubri JCM30614 (type strain).</title>
        <authorList>
            <person name="Bowman J.P."/>
        </authorList>
    </citation>
    <scope>NUCLEOTIDE SEQUENCE [LARGE SCALE GENOMIC DNA]</scope>
    <source>
        <strain evidence="18 19">JCM 30614</strain>
    </source>
</reference>
<dbReference type="SUPFAM" id="SSF47384">
    <property type="entry name" value="Homodimeric domain of signal transducing histidine kinase"/>
    <property type="match status" value="1"/>
</dbReference>
<evidence type="ECO:0000256" key="7">
    <source>
        <dbReference type="ARBA" id="ARBA00022692"/>
    </source>
</evidence>
<evidence type="ECO:0000256" key="2">
    <source>
        <dbReference type="ARBA" id="ARBA00004651"/>
    </source>
</evidence>
<dbReference type="SMART" id="SM00091">
    <property type="entry name" value="PAS"/>
    <property type="match status" value="1"/>
</dbReference>
<dbReference type="InterPro" id="IPR001610">
    <property type="entry name" value="PAC"/>
</dbReference>
<proteinExistence type="predicted"/>
<dbReference type="PANTHER" id="PTHR43304:SF1">
    <property type="entry name" value="PAC DOMAIN-CONTAINING PROTEIN"/>
    <property type="match status" value="1"/>
</dbReference>
<dbReference type="EC" id="2.7.13.3" evidence="3"/>
<keyword evidence="9" id="KW-0418">Kinase</keyword>
<feature type="domain" description="PAS" evidence="16">
    <location>
        <begin position="373"/>
        <end position="440"/>
    </location>
</feature>
<dbReference type="InterPro" id="IPR013656">
    <property type="entry name" value="PAS_4"/>
</dbReference>
<dbReference type="Gene3D" id="1.10.287.130">
    <property type="match status" value="1"/>
</dbReference>
<dbReference type="InterPro" id="IPR036097">
    <property type="entry name" value="HisK_dim/P_sf"/>
</dbReference>
<dbReference type="EMBL" id="WBVQ01000001">
    <property type="protein sequence ID" value="KAB2817625.1"/>
    <property type="molecule type" value="Genomic_DNA"/>
</dbReference>
<dbReference type="PROSITE" id="PS50113">
    <property type="entry name" value="PAC"/>
    <property type="match status" value="1"/>
</dbReference>
<dbReference type="SUPFAM" id="SSF103190">
    <property type="entry name" value="Sensory domain-like"/>
    <property type="match status" value="1"/>
</dbReference>
<dbReference type="SMART" id="SM00086">
    <property type="entry name" value="PAC"/>
    <property type="match status" value="1"/>
</dbReference>
<evidence type="ECO:0000259" key="15">
    <source>
        <dbReference type="PROSITE" id="PS50109"/>
    </source>
</evidence>
<dbReference type="Proteomes" id="UP000484164">
    <property type="component" value="Unassembled WGS sequence"/>
</dbReference>
<dbReference type="InterPro" id="IPR000700">
    <property type="entry name" value="PAS-assoc_C"/>
</dbReference>
<evidence type="ECO:0000256" key="12">
    <source>
        <dbReference type="ARBA" id="ARBA00023012"/>
    </source>
</evidence>
<dbReference type="InterPro" id="IPR029151">
    <property type="entry name" value="Sensor-like_sf"/>
</dbReference>
<dbReference type="Pfam" id="PF08448">
    <property type="entry name" value="PAS_4"/>
    <property type="match status" value="1"/>
</dbReference>
<keyword evidence="5" id="KW-0597">Phosphoprotein</keyword>
<feature type="transmembrane region" description="Helical" evidence="14">
    <location>
        <begin position="305"/>
        <end position="325"/>
    </location>
</feature>
<dbReference type="InterPro" id="IPR000014">
    <property type="entry name" value="PAS"/>
</dbReference>
<evidence type="ECO:0000256" key="9">
    <source>
        <dbReference type="ARBA" id="ARBA00022777"/>
    </source>
</evidence>
<dbReference type="PANTHER" id="PTHR43304">
    <property type="entry name" value="PHYTOCHROME-LIKE PROTEIN CPH1"/>
    <property type="match status" value="1"/>
</dbReference>
<evidence type="ECO:0000259" key="16">
    <source>
        <dbReference type="PROSITE" id="PS50112"/>
    </source>
</evidence>
<evidence type="ECO:0000256" key="11">
    <source>
        <dbReference type="ARBA" id="ARBA00022989"/>
    </source>
</evidence>
<dbReference type="PRINTS" id="PR00344">
    <property type="entry name" value="BCTRLSENSOR"/>
</dbReference>
<comment type="caution">
    <text evidence="18">The sequence shown here is derived from an EMBL/GenBank/DDBJ whole genome shotgun (WGS) entry which is preliminary data.</text>
</comment>
<dbReference type="CDD" id="cd00130">
    <property type="entry name" value="PAS"/>
    <property type="match status" value="1"/>
</dbReference>
<feature type="coiled-coil region" evidence="13">
    <location>
        <begin position="338"/>
        <end position="369"/>
    </location>
</feature>
<keyword evidence="10" id="KW-0067">ATP-binding</keyword>
<evidence type="ECO:0000259" key="17">
    <source>
        <dbReference type="PROSITE" id="PS50113"/>
    </source>
</evidence>
<dbReference type="PROSITE" id="PS50109">
    <property type="entry name" value="HIS_KIN"/>
    <property type="match status" value="1"/>
</dbReference>
<evidence type="ECO:0000256" key="3">
    <source>
        <dbReference type="ARBA" id="ARBA00012438"/>
    </source>
</evidence>
<name>A0A6L3ZJP5_9FLAO</name>
<dbReference type="GO" id="GO:0005886">
    <property type="term" value="C:plasma membrane"/>
    <property type="evidence" value="ECO:0007669"/>
    <property type="project" value="UniProtKB-SubCell"/>
</dbReference>
<keyword evidence="6" id="KW-0808">Transferase</keyword>
<dbReference type="Pfam" id="PF21623">
    <property type="entry name" value="HK_sensor_dom_bact"/>
    <property type="match status" value="1"/>
</dbReference>
<dbReference type="InterPro" id="IPR003594">
    <property type="entry name" value="HATPase_dom"/>
</dbReference>
<dbReference type="GO" id="GO:0000155">
    <property type="term" value="F:phosphorelay sensor kinase activity"/>
    <property type="evidence" value="ECO:0007669"/>
    <property type="project" value="InterPro"/>
</dbReference>
<dbReference type="InterPro" id="IPR036890">
    <property type="entry name" value="HATPase_C_sf"/>
</dbReference>
<evidence type="ECO:0000256" key="8">
    <source>
        <dbReference type="ARBA" id="ARBA00022741"/>
    </source>
</evidence>
<dbReference type="InterPro" id="IPR005467">
    <property type="entry name" value="His_kinase_dom"/>
</dbReference>
<dbReference type="NCBIfam" id="TIGR00229">
    <property type="entry name" value="sensory_box"/>
    <property type="match status" value="1"/>
</dbReference>
<dbReference type="InterPro" id="IPR048760">
    <property type="entry name" value="VP0354-like_sensor_dom"/>
</dbReference>
<dbReference type="PROSITE" id="PS50112">
    <property type="entry name" value="PAS"/>
    <property type="match status" value="1"/>
</dbReference>
<organism evidence="18 19">
    <name type="scientific">Phaeocystidibacter marisrubri</name>
    <dbReference type="NCBI Taxonomy" id="1577780"/>
    <lineage>
        <taxon>Bacteria</taxon>
        <taxon>Pseudomonadati</taxon>
        <taxon>Bacteroidota</taxon>
        <taxon>Flavobacteriia</taxon>
        <taxon>Flavobacteriales</taxon>
        <taxon>Phaeocystidibacteraceae</taxon>
        <taxon>Phaeocystidibacter</taxon>
    </lineage>
</organism>
<feature type="transmembrane region" description="Helical" evidence="14">
    <location>
        <begin position="6"/>
        <end position="24"/>
    </location>
</feature>
<feature type="domain" description="PAC" evidence="17">
    <location>
        <begin position="449"/>
        <end position="501"/>
    </location>
</feature>
<keyword evidence="4" id="KW-1003">Cell membrane</keyword>
<dbReference type="OrthoDB" id="9804645at2"/>
<dbReference type="Gene3D" id="3.30.565.10">
    <property type="entry name" value="Histidine kinase-like ATPase, C-terminal domain"/>
    <property type="match status" value="1"/>
</dbReference>
<keyword evidence="14" id="KW-0472">Membrane</keyword>
<feature type="coiled-coil region" evidence="13">
    <location>
        <begin position="547"/>
        <end position="581"/>
    </location>
</feature>
<feature type="domain" description="Histidine kinase" evidence="15">
    <location>
        <begin position="519"/>
        <end position="733"/>
    </location>
</feature>
<dbReference type="InterPro" id="IPR035965">
    <property type="entry name" value="PAS-like_dom_sf"/>
</dbReference>
<evidence type="ECO:0000256" key="1">
    <source>
        <dbReference type="ARBA" id="ARBA00000085"/>
    </source>
</evidence>
<evidence type="ECO:0000256" key="13">
    <source>
        <dbReference type="SAM" id="Coils"/>
    </source>
</evidence>
<evidence type="ECO:0000313" key="18">
    <source>
        <dbReference type="EMBL" id="KAB2817625.1"/>
    </source>
</evidence>
<dbReference type="Pfam" id="PF02518">
    <property type="entry name" value="HATPase_c"/>
    <property type="match status" value="1"/>
</dbReference>
<sequence>MTKQFLKLFIPIAVLALTITSTIYRMHYTRLKSEVAIESQHNAESILDDVILRFISIGRGLNGIASTTSLDSTYSLEDLSSNLKGYIYSRHELTQVRFIDTTGMEVIRFNRKNNIITRTPDSLLQNKSKRAYFRDHINDEPNTLGFTPLDLNMENGQYEYPYVIVIRWSFPLFASDGTRMGMLVANIDARELFDDDSFLNVRNDGALMFATQEGAVYYNDHIYFQESADSLFSAIGFEGWEVENGFSNDKSIFFRDLRPSLQQMMEDNLNTDEVRIKASSNNPTMVLYRLPYDSYIKRVHVNLPYIFIIQSFFVTLIAFFCYRWARFRKLEQYSFSEVVKANRALNTSEAALKATKKELEILVRNQRKELTKNAQLLSTLFDSSIHYAGVMDTDGRLIDVNRRTLETLGIDKKYVEGKFVWDFPVFGDQEQVRKNLTQAIAVVLNDEVVHYETTMIDKQGKKRRIAFSLTPLKNEAGEITNLIPEGVDITELHEKDRQLHALIDQMETRNKQLKEFSHIISHNVRSPIGNLGLLLSIYDDAEDNEERAEIVAKLKEVNHSLQNLLEELLETVKILDNAEIKTQIVDIEPAIEQAQKLLARQIEETNAQIHVDLSAVKKVYFPKVYLNSLLLNLMSNAIKYRSEERQLELNISTRVNEAGRTELIFSDNGSGIDMNKNAHKVFGLYKTFHRSKPGKGLGLFMTKTQIESCGGQIKVTSKLDVGTTFTIIFPSSEKR</sequence>
<keyword evidence="8" id="KW-0547">Nucleotide-binding</keyword>
<keyword evidence="13" id="KW-0175">Coiled coil</keyword>
<evidence type="ECO:0000256" key="6">
    <source>
        <dbReference type="ARBA" id="ARBA00022679"/>
    </source>
</evidence>
<dbReference type="InterPro" id="IPR052162">
    <property type="entry name" value="Sensor_kinase/Photoreceptor"/>
</dbReference>
<keyword evidence="11 14" id="KW-1133">Transmembrane helix</keyword>
<evidence type="ECO:0000256" key="4">
    <source>
        <dbReference type="ARBA" id="ARBA00022475"/>
    </source>
</evidence>
<keyword evidence="19" id="KW-1185">Reference proteome</keyword>
<accession>A0A6L3ZJP5</accession>
<evidence type="ECO:0000256" key="14">
    <source>
        <dbReference type="SAM" id="Phobius"/>
    </source>
</evidence>
<gene>
    <name evidence="18" type="ORF">F8C82_04270</name>
</gene>
<comment type="subcellular location">
    <subcellularLocation>
        <location evidence="2">Cell membrane</location>
        <topology evidence="2">Multi-pass membrane protein</topology>
    </subcellularLocation>
</comment>
<dbReference type="InterPro" id="IPR004358">
    <property type="entry name" value="Sig_transdc_His_kin-like_C"/>
</dbReference>
<protein>
    <recommendedName>
        <fullName evidence="3">histidine kinase</fullName>
        <ecNumber evidence="3">2.7.13.3</ecNumber>
    </recommendedName>
</protein>
<dbReference type="SUPFAM" id="SSF55785">
    <property type="entry name" value="PYP-like sensor domain (PAS domain)"/>
    <property type="match status" value="1"/>
</dbReference>
<dbReference type="SUPFAM" id="SSF55874">
    <property type="entry name" value="ATPase domain of HSP90 chaperone/DNA topoisomerase II/histidine kinase"/>
    <property type="match status" value="1"/>
</dbReference>
<evidence type="ECO:0000256" key="5">
    <source>
        <dbReference type="ARBA" id="ARBA00022553"/>
    </source>
</evidence>
<keyword evidence="12" id="KW-0902">Two-component regulatory system</keyword>
<dbReference type="AlphaFoldDB" id="A0A6L3ZJP5"/>
<keyword evidence="7 14" id="KW-0812">Transmembrane</keyword>
<comment type="catalytic activity">
    <reaction evidence="1">
        <text>ATP + protein L-histidine = ADP + protein N-phospho-L-histidine.</text>
        <dbReference type="EC" id="2.7.13.3"/>
    </reaction>
</comment>
<dbReference type="SMART" id="SM00387">
    <property type="entry name" value="HATPase_c"/>
    <property type="match status" value="1"/>
</dbReference>
<evidence type="ECO:0000313" key="19">
    <source>
        <dbReference type="Proteomes" id="UP000484164"/>
    </source>
</evidence>
<evidence type="ECO:0000256" key="10">
    <source>
        <dbReference type="ARBA" id="ARBA00022840"/>
    </source>
</evidence>
<dbReference type="Gene3D" id="3.30.450.20">
    <property type="entry name" value="PAS domain"/>
    <property type="match status" value="2"/>
</dbReference>